<evidence type="ECO:0000313" key="3">
    <source>
        <dbReference type="Proteomes" id="UP000001116"/>
    </source>
</evidence>
<keyword evidence="3" id="KW-1185">Reference proteome</keyword>
<dbReference type="EMBL" id="CP000751">
    <property type="protein sequence ID" value="ABS06074.1"/>
    <property type="molecule type" value="Genomic_DNA"/>
</dbReference>
<sequence>MLDQARRAHETGVWSDGLVREVQTNAYHSFKILKQTRATGSGHQALEELREACRLTYLARPSFRYLLEVLPAGPLVEVPLTGAAIQSGARPVVIETRRTSPLVAAACIAVILFVAVFMIDGFMKAHAEQERASEKVQCALRLQPGDDVTACD</sequence>
<keyword evidence="1" id="KW-0812">Transmembrane</keyword>
<keyword evidence="1" id="KW-0472">Membrane</keyword>
<dbReference type="KEGG" id="kra:Krad_4615"/>
<dbReference type="HOGENOM" id="CLU_1719908_0_0_11"/>
<proteinExistence type="predicted"/>
<protein>
    <submittedName>
        <fullName evidence="2">Uncharacterized protein</fullName>
    </submittedName>
</protein>
<organism evidence="2 3">
    <name type="scientific">Kineococcus radiotolerans (strain ATCC BAA-149 / DSM 14245 / SRS30216)</name>
    <dbReference type="NCBI Taxonomy" id="266940"/>
    <lineage>
        <taxon>Bacteria</taxon>
        <taxon>Bacillati</taxon>
        <taxon>Actinomycetota</taxon>
        <taxon>Actinomycetes</taxon>
        <taxon>Kineosporiales</taxon>
        <taxon>Kineosporiaceae</taxon>
        <taxon>Kineococcus</taxon>
    </lineage>
</organism>
<feature type="transmembrane region" description="Helical" evidence="1">
    <location>
        <begin position="102"/>
        <end position="123"/>
    </location>
</feature>
<accession>A6WGY5</accession>
<geneLocation type="plasmid" evidence="2 3">
    <name>pKRAD01</name>
</geneLocation>
<dbReference type="AlphaFoldDB" id="A6WGY5"/>
<gene>
    <name evidence="2" type="ordered locus">Krad_4615</name>
</gene>
<evidence type="ECO:0000256" key="1">
    <source>
        <dbReference type="SAM" id="Phobius"/>
    </source>
</evidence>
<name>A6WGY5_KINRD</name>
<evidence type="ECO:0000313" key="2">
    <source>
        <dbReference type="EMBL" id="ABS06074.1"/>
    </source>
</evidence>
<keyword evidence="2" id="KW-0614">Plasmid</keyword>
<dbReference type="Proteomes" id="UP000001116">
    <property type="component" value="Plasmid pKRAD01"/>
</dbReference>
<reference evidence="3" key="1">
    <citation type="journal article" date="2008" name="PLoS ONE">
        <title>Survival in nuclear waste, extreme resistance, and potential applications gleaned from the genome sequence of Kineococcus radiotolerans SRS30216.</title>
        <authorList>
            <person name="Bagwell C.E."/>
            <person name="Bhat S."/>
            <person name="Hawkins G.M."/>
            <person name="Smith B.W."/>
            <person name="Biswas T."/>
            <person name="Hoover T.R."/>
            <person name="Saunders E."/>
            <person name="Han C.S."/>
            <person name="Tsodikov O.V."/>
            <person name="Shimkets L.J."/>
        </authorList>
    </citation>
    <scope>NUCLEOTIDE SEQUENCE [LARGE SCALE GENOMIC DNA]</scope>
    <source>
        <strain evidence="3">ATCC BAA-149 / DSM 14245 / SRS30216</strain>
    </source>
</reference>
<keyword evidence="1" id="KW-1133">Transmembrane helix</keyword>